<dbReference type="AlphaFoldDB" id="A0AAP0FG76"/>
<protein>
    <submittedName>
        <fullName evidence="1">Uncharacterized protein</fullName>
    </submittedName>
</protein>
<gene>
    <name evidence="1" type="ORF">Scep_022602</name>
</gene>
<reference evidence="1 2" key="1">
    <citation type="submission" date="2024-01" db="EMBL/GenBank/DDBJ databases">
        <title>Genome assemblies of Stephania.</title>
        <authorList>
            <person name="Yang L."/>
        </authorList>
    </citation>
    <scope>NUCLEOTIDE SEQUENCE [LARGE SCALE GENOMIC DNA]</scope>
    <source>
        <strain evidence="1">JXDWG</strain>
        <tissue evidence="1">Leaf</tissue>
    </source>
</reference>
<comment type="caution">
    <text evidence="1">The sequence shown here is derived from an EMBL/GenBank/DDBJ whole genome shotgun (WGS) entry which is preliminary data.</text>
</comment>
<keyword evidence="2" id="KW-1185">Reference proteome</keyword>
<accession>A0AAP0FG76</accession>
<sequence>MAAADSSFNCFETMNYHMYGLQMSYAQVIVLFLEQLIYGIPFESPWRKFCSVGA</sequence>
<dbReference type="Proteomes" id="UP001419268">
    <property type="component" value="Unassembled WGS sequence"/>
</dbReference>
<dbReference type="EMBL" id="JBBNAG010000009">
    <property type="protein sequence ID" value="KAK9105758.1"/>
    <property type="molecule type" value="Genomic_DNA"/>
</dbReference>
<organism evidence="1 2">
    <name type="scientific">Stephania cephalantha</name>
    <dbReference type="NCBI Taxonomy" id="152367"/>
    <lineage>
        <taxon>Eukaryota</taxon>
        <taxon>Viridiplantae</taxon>
        <taxon>Streptophyta</taxon>
        <taxon>Embryophyta</taxon>
        <taxon>Tracheophyta</taxon>
        <taxon>Spermatophyta</taxon>
        <taxon>Magnoliopsida</taxon>
        <taxon>Ranunculales</taxon>
        <taxon>Menispermaceae</taxon>
        <taxon>Menispermoideae</taxon>
        <taxon>Cissampelideae</taxon>
        <taxon>Stephania</taxon>
    </lineage>
</organism>
<proteinExistence type="predicted"/>
<evidence type="ECO:0000313" key="1">
    <source>
        <dbReference type="EMBL" id="KAK9105758.1"/>
    </source>
</evidence>
<evidence type="ECO:0000313" key="2">
    <source>
        <dbReference type="Proteomes" id="UP001419268"/>
    </source>
</evidence>
<name>A0AAP0FG76_9MAGN</name>